<dbReference type="STRING" id="1797460.A3E73_02310"/>
<sequence>MTEKSPKKLGLLAMAKFVGEALELDLQLTNEGRLFSDNFPYLGVEAIVYKLMKLRLKELKQVTLAYSSYNHGKFILDSVFPTVDNPEPFHSTSFVVDLSDRPVQVLGWADKNRMTEQGVATGLIEEWIDLGFSRRAIERGIDLEWHFHQFPPQNSMQTGNLLE</sequence>
<reference evidence="1 2" key="1">
    <citation type="journal article" date="2016" name="Nat. Commun.">
        <title>Thousands of microbial genomes shed light on interconnected biogeochemical processes in an aquifer system.</title>
        <authorList>
            <person name="Anantharaman K."/>
            <person name="Brown C.T."/>
            <person name="Hug L.A."/>
            <person name="Sharon I."/>
            <person name="Castelle C.J."/>
            <person name="Probst A.J."/>
            <person name="Thomas B.C."/>
            <person name="Singh A."/>
            <person name="Wilkins M.J."/>
            <person name="Karaoz U."/>
            <person name="Brodie E.L."/>
            <person name="Williams K.H."/>
            <person name="Hubbard S.S."/>
            <person name="Banfield J.F."/>
        </authorList>
    </citation>
    <scope>NUCLEOTIDE SEQUENCE [LARGE SCALE GENOMIC DNA]</scope>
</reference>
<comment type="caution">
    <text evidence="1">The sequence shown here is derived from an EMBL/GenBank/DDBJ whole genome shotgun (WGS) entry which is preliminary data.</text>
</comment>
<protein>
    <submittedName>
        <fullName evidence="1">Uncharacterized protein</fullName>
    </submittedName>
</protein>
<dbReference type="AlphaFoldDB" id="A0A1F5DL52"/>
<dbReference type="EMBL" id="MEZN01000033">
    <property type="protein sequence ID" value="OGD55835.1"/>
    <property type="molecule type" value="Genomic_DNA"/>
</dbReference>
<evidence type="ECO:0000313" key="1">
    <source>
        <dbReference type="EMBL" id="OGD55835.1"/>
    </source>
</evidence>
<evidence type="ECO:0000313" key="2">
    <source>
        <dbReference type="Proteomes" id="UP000176791"/>
    </source>
</evidence>
<dbReference type="Proteomes" id="UP000176791">
    <property type="component" value="Unassembled WGS sequence"/>
</dbReference>
<name>A0A1F5DL52_9BACT</name>
<gene>
    <name evidence="1" type="ORF">A3E73_02310</name>
</gene>
<proteinExistence type="predicted"/>
<accession>A0A1F5DL52</accession>
<organism evidence="1 2">
    <name type="scientific">Candidatus Beckwithbacteria bacterium RIFCSPHIGHO2_12_FULL_47_17</name>
    <dbReference type="NCBI Taxonomy" id="1797460"/>
    <lineage>
        <taxon>Bacteria</taxon>
        <taxon>Candidatus Beckwithiibacteriota</taxon>
    </lineage>
</organism>